<gene>
    <name evidence="1" type="ORF">T4D_14317</name>
</gene>
<dbReference type="EMBL" id="JYDT01000874">
    <property type="protein sequence ID" value="KRY77548.1"/>
    <property type="molecule type" value="Genomic_DNA"/>
</dbReference>
<sequence length="51" mass="5755">MKVKIFHFNISSSFGAYHQYHICGGTDQGTEISRLTNSGIRTSGRLHCQLR</sequence>
<reference evidence="1 2" key="1">
    <citation type="submission" date="2015-01" db="EMBL/GenBank/DDBJ databases">
        <title>Evolution of Trichinella species and genotypes.</title>
        <authorList>
            <person name="Korhonen P.K."/>
            <person name="Edoardo P."/>
            <person name="Giuseppe L.R."/>
            <person name="Gasser R.B."/>
        </authorList>
    </citation>
    <scope>NUCLEOTIDE SEQUENCE [LARGE SCALE GENOMIC DNA]</scope>
    <source>
        <strain evidence="1">ISS470</strain>
    </source>
</reference>
<dbReference type="Proteomes" id="UP000054995">
    <property type="component" value="Unassembled WGS sequence"/>
</dbReference>
<name>A0A0V1EV70_TRIPS</name>
<organism evidence="1 2">
    <name type="scientific">Trichinella pseudospiralis</name>
    <name type="common">Parasitic roundworm</name>
    <dbReference type="NCBI Taxonomy" id="6337"/>
    <lineage>
        <taxon>Eukaryota</taxon>
        <taxon>Metazoa</taxon>
        <taxon>Ecdysozoa</taxon>
        <taxon>Nematoda</taxon>
        <taxon>Enoplea</taxon>
        <taxon>Dorylaimia</taxon>
        <taxon>Trichinellida</taxon>
        <taxon>Trichinellidae</taxon>
        <taxon>Trichinella</taxon>
    </lineage>
</organism>
<protein>
    <submittedName>
        <fullName evidence="1">Uncharacterized protein</fullName>
    </submittedName>
</protein>
<accession>A0A0V1EV70</accession>
<comment type="caution">
    <text evidence="1">The sequence shown here is derived from an EMBL/GenBank/DDBJ whole genome shotgun (WGS) entry which is preliminary data.</text>
</comment>
<evidence type="ECO:0000313" key="2">
    <source>
        <dbReference type="Proteomes" id="UP000054995"/>
    </source>
</evidence>
<proteinExistence type="predicted"/>
<evidence type="ECO:0000313" key="1">
    <source>
        <dbReference type="EMBL" id="KRY77548.1"/>
    </source>
</evidence>
<dbReference type="AlphaFoldDB" id="A0A0V1EV70"/>
<keyword evidence="2" id="KW-1185">Reference proteome</keyword>